<evidence type="ECO:0000313" key="7">
    <source>
        <dbReference type="Proteomes" id="UP000019118"/>
    </source>
</evidence>
<dbReference type="GeneID" id="109536282"/>
<protein>
    <recommendedName>
        <fullName evidence="5">Pre-rRNA-processing protein RIX1 N-terminal domain-containing protein</fullName>
    </recommendedName>
</protein>
<dbReference type="SUPFAM" id="SSF48371">
    <property type="entry name" value="ARM repeat"/>
    <property type="match status" value="1"/>
</dbReference>
<evidence type="ECO:0000256" key="1">
    <source>
        <dbReference type="ARBA" id="ARBA00004123"/>
    </source>
</evidence>
<dbReference type="InterPro" id="IPR012583">
    <property type="entry name" value="RIX1_N"/>
</dbReference>
<dbReference type="GO" id="GO:0006364">
    <property type="term" value="P:rRNA processing"/>
    <property type="evidence" value="ECO:0007669"/>
    <property type="project" value="TreeGrafter"/>
</dbReference>
<dbReference type="AlphaFoldDB" id="A0AAR5PA92"/>
<keyword evidence="7" id="KW-1185">Reference proteome</keyword>
<feature type="compositionally biased region" description="Acidic residues" evidence="4">
    <location>
        <begin position="710"/>
        <end position="723"/>
    </location>
</feature>
<evidence type="ECO:0000256" key="3">
    <source>
        <dbReference type="ARBA" id="ARBA00023242"/>
    </source>
</evidence>
<comment type="similarity">
    <text evidence="2">Belongs to the RIX1/PELP1 family.</text>
</comment>
<proteinExistence type="inferred from homology"/>
<dbReference type="InterPro" id="IPR016024">
    <property type="entry name" value="ARM-type_fold"/>
</dbReference>
<dbReference type="GO" id="GO:0005634">
    <property type="term" value="C:nucleus"/>
    <property type="evidence" value="ECO:0007669"/>
    <property type="project" value="UniProtKB-SubCell"/>
</dbReference>
<organism evidence="6 7">
    <name type="scientific">Dendroctonus ponderosae</name>
    <name type="common">Mountain pine beetle</name>
    <dbReference type="NCBI Taxonomy" id="77166"/>
    <lineage>
        <taxon>Eukaryota</taxon>
        <taxon>Metazoa</taxon>
        <taxon>Ecdysozoa</taxon>
        <taxon>Arthropoda</taxon>
        <taxon>Hexapoda</taxon>
        <taxon>Insecta</taxon>
        <taxon>Pterygota</taxon>
        <taxon>Neoptera</taxon>
        <taxon>Endopterygota</taxon>
        <taxon>Coleoptera</taxon>
        <taxon>Polyphaga</taxon>
        <taxon>Cucujiformia</taxon>
        <taxon>Curculionidae</taxon>
        <taxon>Scolytinae</taxon>
        <taxon>Dendroctonus</taxon>
    </lineage>
</organism>
<feature type="domain" description="Pre-rRNA-processing protein RIX1 N-terminal" evidence="5">
    <location>
        <begin position="15"/>
        <end position="178"/>
    </location>
</feature>
<name>A0AAR5PA92_DENPD</name>
<feature type="compositionally biased region" description="Basic and acidic residues" evidence="4">
    <location>
        <begin position="619"/>
        <end position="632"/>
    </location>
</feature>
<dbReference type="Pfam" id="PF08167">
    <property type="entry name" value="RIX1"/>
    <property type="match status" value="1"/>
</dbReference>
<feature type="region of interest" description="Disordered" evidence="4">
    <location>
        <begin position="708"/>
        <end position="778"/>
    </location>
</feature>
<evidence type="ECO:0000259" key="5">
    <source>
        <dbReference type="Pfam" id="PF08167"/>
    </source>
</evidence>
<reference evidence="7" key="1">
    <citation type="journal article" date="2013" name="Genome Biol.">
        <title>Draft genome of the mountain pine beetle, Dendroctonus ponderosae Hopkins, a major forest pest.</title>
        <authorList>
            <person name="Keeling C.I."/>
            <person name="Yuen M.M."/>
            <person name="Liao N.Y."/>
            <person name="Docking T.R."/>
            <person name="Chan S.K."/>
            <person name="Taylor G.A."/>
            <person name="Palmquist D.L."/>
            <person name="Jackman S.D."/>
            <person name="Nguyen A."/>
            <person name="Li M."/>
            <person name="Henderson H."/>
            <person name="Janes J.K."/>
            <person name="Zhao Y."/>
            <person name="Pandoh P."/>
            <person name="Moore R."/>
            <person name="Sperling F.A."/>
            <person name="Huber D.P."/>
            <person name="Birol I."/>
            <person name="Jones S.J."/>
            <person name="Bohlmann J."/>
        </authorList>
    </citation>
    <scope>NUCLEOTIDE SEQUENCE</scope>
</reference>
<feature type="compositionally biased region" description="Polar residues" evidence="4">
    <location>
        <begin position="760"/>
        <end position="770"/>
    </location>
</feature>
<accession>A0AAR5PA92</accession>
<keyword evidence="3" id="KW-0539">Nucleus</keyword>
<feature type="compositionally biased region" description="Basic and acidic residues" evidence="4">
    <location>
        <begin position="647"/>
        <end position="664"/>
    </location>
</feature>
<dbReference type="EnsemblMetazoa" id="XM_019902435.1">
    <property type="protein sequence ID" value="XP_019757994.1"/>
    <property type="gene ID" value="LOC109536282"/>
</dbReference>
<evidence type="ECO:0000256" key="2">
    <source>
        <dbReference type="ARBA" id="ARBA00010511"/>
    </source>
</evidence>
<reference evidence="6" key="2">
    <citation type="submission" date="2024-08" db="UniProtKB">
        <authorList>
            <consortium name="EnsemblMetazoa"/>
        </authorList>
    </citation>
    <scope>IDENTIFICATION</scope>
</reference>
<dbReference type="PANTHER" id="PTHR34105:SF1">
    <property type="entry name" value="PROLINE-, GLUTAMIC ACID- AND LEUCINE-RICH PROTEIN 1"/>
    <property type="match status" value="1"/>
</dbReference>
<dbReference type="KEGG" id="dpa:109536282"/>
<feature type="region of interest" description="Disordered" evidence="4">
    <location>
        <begin position="601"/>
        <end position="664"/>
    </location>
</feature>
<sequence length="872" mass="97868">MPLVAREIEDIFTCEEKGVKKLLSSILTLNLQHETHEKAIVSEINRLLSVAKRRKEGLEYLSLIINSCSSDAVADNGLIWINHCIVKFPDDVLREMKLRVLGRIIEVAHDRGDFNKKFVSDYISKVVDNCITTLYVNIYECKTALTTLATCMKYYFSWFGQQKPKIEKFILIFLDSEDIELVEKAAIALHYLQSCGAAGVSGVNHKTNFTQTFHKLCRTAHQLYDKFFENESEYFTSGEYEGDAFEFEDNPTHSVQSVLHSTGRRILNVYKFIEIAIKLKYPVAKETRPNELLALILRALSFHKCISGNNEVPLQTYQFSLELLEIQCAALKLLRLFIIWFQSNSLPFSYTISKTIVDSIERTHNCNCYLIDCLYSEAAYRALYEWISISKSSLHPNFQSHILECVLLSITPVAQQVTLTITDAATGKKSQKAKRKAMVNRIVSSEKTTEGLVSTTKLGKNSAKTTCYFALKVLKRLLDCTTLNVKADLLMDLHKSVLDTLLDIQSGKPSDLYTDPRCQANLYEILVGFLHQNTVPVVVSLHTALNILTKGSNHQDHVVADICQEGLRISEKLCQPICPSLFMRMNTDLDDAEEDVAENHAAHGEEMETSQDLSASMEEASKPSELHNDSVDRNSTSESIAYNVRYTESDRSTIDDGLSEKGEQTDNVMFEEMNVDAEVEFKHDEEISQHPVVTAPSEDGNEILEGQQIQDDEMEPIAEEPESESIANVEDSIESERSTQPAEEQSLKTDAVDEVGPTPEISTESEQAQIMSADAPSETIREDPIATANAAAVIQSTEVVIEGDLKDLSADVEEGRKRKTSENEKALEPIKKLKASETGVHESSIEGGKWEDALDATYLEDDSFVDEVRNDH</sequence>
<comment type="subcellular location">
    <subcellularLocation>
        <location evidence="1">Nucleus</location>
    </subcellularLocation>
</comment>
<evidence type="ECO:0000256" key="4">
    <source>
        <dbReference type="SAM" id="MobiDB-lite"/>
    </source>
</evidence>
<dbReference type="PANTHER" id="PTHR34105">
    <property type="entry name" value="PROLINE-, GLUTAMIC ACID- AND LEUCINE-RICH PROTEIN 1"/>
    <property type="match status" value="1"/>
</dbReference>
<dbReference type="Proteomes" id="UP000019118">
    <property type="component" value="Unassembled WGS sequence"/>
</dbReference>
<evidence type="ECO:0000313" key="6">
    <source>
        <dbReference type="EnsemblMetazoa" id="XP_019757994.1"/>
    </source>
</evidence>